<proteinExistence type="predicted"/>
<dbReference type="GO" id="GO:0000981">
    <property type="term" value="F:DNA-binding transcription factor activity, RNA polymerase II-specific"/>
    <property type="evidence" value="ECO:0007669"/>
    <property type="project" value="InterPro"/>
</dbReference>
<dbReference type="STRING" id="1810919.A0A3D8RXU2"/>
<evidence type="ECO:0000256" key="3">
    <source>
        <dbReference type="ARBA" id="ARBA00023015"/>
    </source>
</evidence>
<feature type="domain" description="Zn(2)-C6 fungal-type" evidence="8">
    <location>
        <begin position="28"/>
        <end position="57"/>
    </location>
</feature>
<keyword evidence="10" id="KW-1185">Reference proteome</keyword>
<dbReference type="PROSITE" id="PS50048">
    <property type="entry name" value="ZN2_CY6_FUNGAL_2"/>
    <property type="match status" value="1"/>
</dbReference>
<accession>A0A3D8RXU2</accession>
<evidence type="ECO:0000259" key="8">
    <source>
        <dbReference type="PROSITE" id="PS50048"/>
    </source>
</evidence>
<keyword evidence="3" id="KW-0805">Transcription regulation</keyword>
<dbReference type="Gene3D" id="4.10.240.10">
    <property type="entry name" value="Zn(2)-C6 fungal-type DNA-binding domain"/>
    <property type="match status" value="1"/>
</dbReference>
<evidence type="ECO:0000256" key="4">
    <source>
        <dbReference type="ARBA" id="ARBA00023125"/>
    </source>
</evidence>
<dbReference type="PANTHER" id="PTHR46910">
    <property type="entry name" value="TRANSCRIPTION FACTOR PDR1"/>
    <property type="match status" value="1"/>
</dbReference>
<dbReference type="RefSeq" id="XP_026603528.1">
    <property type="nucleotide sequence ID" value="XM_026747696.1"/>
</dbReference>
<dbReference type="InterPro" id="IPR050987">
    <property type="entry name" value="AtrR-like"/>
</dbReference>
<keyword evidence="2" id="KW-0479">Metal-binding</keyword>
<evidence type="ECO:0000256" key="2">
    <source>
        <dbReference type="ARBA" id="ARBA00022723"/>
    </source>
</evidence>
<dbReference type="OrthoDB" id="4356994at2759"/>
<dbReference type="InterPro" id="IPR001138">
    <property type="entry name" value="Zn2Cys6_DnaBD"/>
</dbReference>
<evidence type="ECO:0000256" key="5">
    <source>
        <dbReference type="ARBA" id="ARBA00023163"/>
    </source>
</evidence>
<dbReference type="PROSITE" id="PS00463">
    <property type="entry name" value="ZN2_CY6_FUNGAL_1"/>
    <property type="match status" value="1"/>
</dbReference>
<dbReference type="EMBL" id="PVWQ01000006">
    <property type="protein sequence ID" value="RDW78828.1"/>
    <property type="molecule type" value="Genomic_DNA"/>
</dbReference>
<dbReference type="GO" id="GO:0005634">
    <property type="term" value="C:nucleus"/>
    <property type="evidence" value="ECO:0007669"/>
    <property type="project" value="UniProtKB-SubCell"/>
</dbReference>
<dbReference type="PANTHER" id="PTHR46910:SF3">
    <property type="entry name" value="HALOTOLERANCE PROTEIN 9-RELATED"/>
    <property type="match status" value="1"/>
</dbReference>
<keyword evidence="5" id="KW-0804">Transcription</keyword>
<keyword evidence="4" id="KW-0238">DNA-binding</keyword>
<dbReference type="AlphaFoldDB" id="A0A3D8RXU2"/>
<gene>
    <name evidence="9" type="ORF">DSM5745_05680</name>
</gene>
<organism evidence="9 10">
    <name type="scientific">Aspergillus mulundensis</name>
    <dbReference type="NCBI Taxonomy" id="1810919"/>
    <lineage>
        <taxon>Eukaryota</taxon>
        <taxon>Fungi</taxon>
        <taxon>Dikarya</taxon>
        <taxon>Ascomycota</taxon>
        <taxon>Pezizomycotina</taxon>
        <taxon>Eurotiomycetes</taxon>
        <taxon>Eurotiomycetidae</taxon>
        <taxon>Eurotiales</taxon>
        <taxon>Aspergillaceae</taxon>
        <taxon>Aspergillus</taxon>
        <taxon>Aspergillus subgen. Nidulantes</taxon>
    </lineage>
</organism>
<evidence type="ECO:0000256" key="1">
    <source>
        <dbReference type="ARBA" id="ARBA00004123"/>
    </source>
</evidence>
<evidence type="ECO:0000313" key="10">
    <source>
        <dbReference type="Proteomes" id="UP000256690"/>
    </source>
</evidence>
<protein>
    <recommendedName>
        <fullName evidence="8">Zn(2)-C6 fungal-type domain-containing protein</fullName>
    </recommendedName>
</protein>
<feature type="compositionally biased region" description="Polar residues" evidence="7">
    <location>
        <begin position="1"/>
        <end position="20"/>
    </location>
</feature>
<feature type="compositionally biased region" description="Basic and acidic residues" evidence="7">
    <location>
        <begin position="459"/>
        <end position="469"/>
    </location>
</feature>
<keyword evidence="6" id="KW-0539">Nucleus</keyword>
<sequence length="469" mass="52235">MNRTASEDNGPSSQIETNQPLRRHIGKACEGCRQQKIRCNGDSPCERCSRLTLPCIVRRTARQRQKRHQIQRAPDQSNDSASSVILRSVLRPVRVRSGITGTSASRTAVYGPTSTVAALHIIASRSNGDALIGNLDPGIEDTKITVMNSSISLEAFKYHTFVLGNTLTLAPETLTPPLCLTTISNDLLEFFLHRYIDTAWGTLPLQSPAQLTTLFQSSCNAFSQNTLPPVFYPVLLYQLAMGSLSTRHGELSEMLVMESQLLAPTSGGYGYGGLTEEMVLHEIGNFDKAYEILGQTQGRIYTAGYHLDPQAHTLEIKRLLRVLLSTESYVCIAVGRPCLLPSTLRVPLDERSNDSPVTKFVSGLFYIINDMLRAQQNVDTSFEKLYESAWATHERLASFWEENEPALWFAHAEPMCPGGVSEAMELHVVQYIGPQREREQQRASAGKCTRSTLNPTDSWPKEQGWEWQT</sequence>
<name>A0A3D8RXU2_9EURO</name>
<dbReference type="SMART" id="SM00066">
    <property type="entry name" value="GAL4"/>
    <property type="match status" value="1"/>
</dbReference>
<dbReference type="CDD" id="cd00067">
    <property type="entry name" value="GAL4"/>
    <property type="match status" value="1"/>
</dbReference>
<dbReference type="SUPFAM" id="SSF57701">
    <property type="entry name" value="Zn2/Cys6 DNA-binding domain"/>
    <property type="match status" value="1"/>
</dbReference>
<reference evidence="9 10" key="1">
    <citation type="journal article" date="2018" name="IMA Fungus">
        <title>IMA Genome-F 9: Draft genome sequence of Annulohypoxylon stygium, Aspergillus mulundensis, Berkeleyomyces basicola (syn. Thielaviopsis basicola), Ceratocystis smalleyi, two Cercospora beticola strains, Coleophoma cylindrospora, Fusarium fracticaudum, Phialophora cf. hyalina, and Morchella septimelata.</title>
        <authorList>
            <person name="Wingfield B.D."/>
            <person name="Bills G.F."/>
            <person name="Dong Y."/>
            <person name="Huang W."/>
            <person name="Nel W.J."/>
            <person name="Swalarsk-Parry B.S."/>
            <person name="Vaghefi N."/>
            <person name="Wilken P.M."/>
            <person name="An Z."/>
            <person name="de Beer Z.W."/>
            <person name="De Vos L."/>
            <person name="Chen L."/>
            <person name="Duong T.A."/>
            <person name="Gao Y."/>
            <person name="Hammerbacher A."/>
            <person name="Kikkert J.R."/>
            <person name="Li Y."/>
            <person name="Li H."/>
            <person name="Li K."/>
            <person name="Li Q."/>
            <person name="Liu X."/>
            <person name="Ma X."/>
            <person name="Naidoo K."/>
            <person name="Pethybridge S.J."/>
            <person name="Sun J."/>
            <person name="Steenkamp E.T."/>
            <person name="van der Nest M.A."/>
            <person name="van Wyk S."/>
            <person name="Wingfield M.J."/>
            <person name="Xiong C."/>
            <person name="Yue Q."/>
            <person name="Zhang X."/>
        </authorList>
    </citation>
    <scope>NUCLEOTIDE SEQUENCE [LARGE SCALE GENOMIC DNA]</scope>
    <source>
        <strain evidence="9 10">DSM 5745</strain>
    </source>
</reference>
<feature type="region of interest" description="Disordered" evidence="7">
    <location>
        <begin position="1"/>
        <end position="21"/>
    </location>
</feature>
<evidence type="ECO:0000256" key="7">
    <source>
        <dbReference type="SAM" id="MobiDB-lite"/>
    </source>
</evidence>
<feature type="region of interest" description="Disordered" evidence="7">
    <location>
        <begin position="437"/>
        <end position="469"/>
    </location>
</feature>
<comment type="caution">
    <text evidence="9">The sequence shown here is derived from an EMBL/GenBank/DDBJ whole genome shotgun (WGS) entry which is preliminary data.</text>
</comment>
<comment type="subcellular location">
    <subcellularLocation>
        <location evidence="1">Nucleus</location>
    </subcellularLocation>
</comment>
<dbReference type="GeneID" id="38116050"/>
<dbReference type="Pfam" id="PF00172">
    <property type="entry name" value="Zn_clus"/>
    <property type="match status" value="1"/>
</dbReference>
<dbReference type="GO" id="GO:0003677">
    <property type="term" value="F:DNA binding"/>
    <property type="evidence" value="ECO:0007669"/>
    <property type="project" value="UniProtKB-KW"/>
</dbReference>
<evidence type="ECO:0000256" key="6">
    <source>
        <dbReference type="ARBA" id="ARBA00023242"/>
    </source>
</evidence>
<dbReference type="Proteomes" id="UP000256690">
    <property type="component" value="Unassembled WGS sequence"/>
</dbReference>
<dbReference type="InterPro" id="IPR036864">
    <property type="entry name" value="Zn2-C6_fun-type_DNA-bd_sf"/>
</dbReference>
<dbReference type="GO" id="GO:0008270">
    <property type="term" value="F:zinc ion binding"/>
    <property type="evidence" value="ECO:0007669"/>
    <property type="project" value="InterPro"/>
</dbReference>
<evidence type="ECO:0000313" key="9">
    <source>
        <dbReference type="EMBL" id="RDW78828.1"/>
    </source>
</evidence>